<evidence type="ECO:0000256" key="4">
    <source>
        <dbReference type="ARBA" id="ARBA00022737"/>
    </source>
</evidence>
<dbReference type="PROSITE" id="PS51147">
    <property type="entry name" value="PFTA"/>
    <property type="match status" value="1"/>
</dbReference>
<name>A0A5B0P3D9_PUCGR</name>
<dbReference type="GO" id="GO:0004663">
    <property type="term" value="F:Rab geranylgeranyltransferase activity"/>
    <property type="evidence" value="ECO:0007669"/>
    <property type="project" value="UniProtKB-UniRule"/>
</dbReference>
<dbReference type="EMBL" id="VDEP01000511">
    <property type="protein sequence ID" value="KAA1065292.1"/>
    <property type="molecule type" value="Genomic_DNA"/>
</dbReference>
<dbReference type="Proteomes" id="UP000325313">
    <property type="component" value="Unassembled WGS sequence"/>
</dbReference>
<evidence type="ECO:0000256" key="1">
    <source>
        <dbReference type="ARBA" id="ARBA00006734"/>
    </source>
</evidence>
<dbReference type="PANTHER" id="PTHR11129">
    <property type="entry name" value="PROTEIN FARNESYLTRANSFERASE ALPHA SUBUNIT/RAB GERANYLGERANYL TRANSFERASE ALPHA SUBUNIT"/>
    <property type="match status" value="1"/>
</dbReference>
<evidence type="ECO:0000256" key="5">
    <source>
        <dbReference type="ARBA" id="ARBA00047658"/>
    </source>
</evidence>
<gene>
    <name evidence="8" type="ORF">PGT21_034249</name>
    <name evidence="7" type="ORF">PGTUg99_019955</name>
</gene>
<evidence type="ECO:0000313" key="7">
    <source>
        <dbReference type="EMBL" id="KAA1065292.1"/>
    </source>
</evidence>
<evidence type="ECO:0000256" key="3">
    <source>
        <dbReference type="ARBA" id="ARBA00022679"/>
    </source>
</evidence>
<comment type="similarity">
    <text evidence="1 6">Belongs to the protein prenyltransferase subunit alpha family.</text>
</comment>
<dbReference type="PANTHER" id="PTHR11129:SF2">
    <property type="entry name" value="GERANYLGERANYL TRANSFERASE TYPE-2 SUBUNIT ALPHA"/>
    <property type="match status" value="1"/>
</dbReference>
<organism evidence="8 9">
    <name type="scientific">Puccinia graminis f. sp. tritici</name>
    <dbReference type="NCBI Taxonomy" id="56615"/>
    <lineage>
        <taxon>Eukaryota</taxon>
        <taxon>Fungi</taxon>
        <taxon>Dikarya</taxon>
        <taxon>Basidiomycota</taxon>
        <taxon>Pucciniomycotina</taxon>
        <taxon>Pucciniomycetes</taxon>
        <taxon>Pucciniales</taxon>
        <taxon>Pucciniaceae</taxon>
        <taxon>Puccinia</taxon>
    </lineage>
</organism>
<dbReference type="Gene3D" id="1.25.40.120">
    <property type="entry name" value="Protein prenylyltransferase"/>
    <property type="match status" value="1"/>
</dbReference>
<dbReference type="Pfam" id="PF01239">
    <property type="entry name" value="PPTA"/>
    <property type="match status" value="2"/>
</dbReference>
<evidence type="ECO:0000313" key="10">
    <source>
        <dbReference type="Proteomes" id="UP000325313"/>
    </source>
</evidence>
<evidence type="ECO:0000313" key="9">
    <source>
        <dbReference type="Proteomes" id="UP000324748"/>
    </source>
</evidence>
<evidence type="ECO:0000256" key="2">
    <source>
        <dbReference type="ARBA" id="ARBA00022602"/>
    </source>
</evidence>
<keyword evidence="4" id="KW-0677">Repeat</keyword>
<dbReference type="GO" id="GO:0005968">
    <property type="term" value="C:Rab-protein geranylgeranyltransferase complex"/>
    <property type="evidence" value="ECO:0007669"/>
    <property type="project" value="TreeGrafter"/>
</dbReference>
<dbReference type="Proteomes" id="UP000324748">
    <property type="component" value="Unassembled WGS sequence"/>
</dbReference>
<protein>
    <recommendedName>
        <fullName evidence="6">Geranylgeranyl transferase type-2 subunit alpha</fullName>
        <ecNumber evidence="6">2.5.1.60</ecNumber>
    </recommendedName>
    <alternativeName>
        <fullName evidence="6">Geranylgeranyl transferase type II subunit alpha</fullName>
    </alternativeName>
</protein>
<comment type="caution">
    <text evidence="8">The sequence shown here is derived from an EMBL/GenBank/DDBJ whole genome shotgun (WGS) entry which is preliminary data.</text>
</comment>
<dbReference type="OrthoDB" id="1924260at2759"/>
<comment type="function">
    <text evidence="6">Catalyzes the transfer of a geranyl-geranyl moiety from geranyl-geranyl pyrophosphate to cysteines occuring in specific C-terminal amino acid sequences.</text>
</comment>
<dbReference type="EC" id="2.5.1.60" evidence="6"/>
<dbReference type="EMBL" id="VSWC01000079">
    <property type="protein sequence ID" value="KAA1094990.1"/>
    <property type="molecule type" value="Genomic_DNA"/>
</dbReference>
<keyword evidence="2 6" id="KW-0637">Prenyltransferase</keyword>
<proteinExistence type="inferred from homology"/>
<keyword evidence="9" id="KW-1185">Reference proteome</keyword>
<dbReference type="AlphaFoldDB" id="A0A5B0P3D9"/>
<evidence type="ECO:0000256" key="6">
    <source>
        <dbReference type="RuleBase" id="RU367120"/>
    </source>
</evidence>
<sequence length="455" mass="52161">MEQPMSPEALCDRLNILLLSLPITEVEIFKTPSIITTPNPHHPFLVYGNHQLAIPQKTLAIIYASVSQRFHRIYENNPTTGQQDPEEVFQLTRLLLIQNPDHLTALSTRRKLIDHHLPRHPDQLAKELELTKLLLSIASHSKSTALWFHRRWAFHHLFPPSTLTQPSTRSDEDKFSSKIYRPLADLPPQVLKEELEFSLKTCELYPRNYYGWFHRKWLFYQLVHSADRSSSMREEEIEAERVRILDFIRLHPRDHSAANYVTFLLSCAPLPSVPSVPHPNQQPEPFDSVSPFIRDCYAAFAQYPHFESSWSFLKFLALSNTLSLTQSLTLIQSTPIVLNLRNAILAAPAIPAPSSPKPSRHPEHVLSSSKITLADLHADTLSHSQTLCLRTLYFLGSHFKWIQWTDEMALFLLKLTTHHHPSSSSSCFINSIFTSDSDSIHLLDSLKTLINSFLP</sequence>
<dbReference type="InterPro" id="IPR002088">
    <property type="entry name" value="Prenyl_trans_a"/>
</dbReference>
<comment type="catalytic activity">
    <reaction evidence="5 6">
        <text>geranylgeranyl diphosphate + L-cysteinyl-[protein] = S-geranylgeranyl-L-cysteinyl-[protein] + diphosphate</text>
        <dbReference type="Rhea" id="RHEA:21240"/>
        <dbReference type="Rhea" id="RHEA-COMP:10131"/>
        <dbReference type="Rhea" id="RHEA-COMP:11537"/>
        <dbReference type="ChEBI" id="CHEBI:29950"/>
        <dbReference type="ChEBI" id="CHEBI:33019"/>
        <dbReference type="ChEBI" id="CHEBI:57533"/>
        <dbReference type="ChEBI" id="CHEBI:86021"/>
        <dbReference type="EC" id="2.5.1.60"/>
    </reaction>
</comment>
<evidence type="ECO:0000313" key="8">
    <source>
        <dbReference type="EMBL" id="KAA1094990.1"/>
    </source>
</evidence>
<keyword evidence="3 6" id="KW-0808">Transferase</keyword>
<accession>A0A5B0P3D9</accession>
<dbReference type="GO" id="GO:0097354">
    <property type="term" value="P:prenylation"/>
    <property type="evidence" value="ECO:0007669"/>
    <property type="project" value="UniProtKB-UniRule"/>
</dbReference>
<reference evidence="9 10" key="1">
    <citation type="submission" date="2019-05" db="EMBL/GenBank/DDBJ databases">
        <title>Emergence of the Ug99 lineage of the wheat stem rust pathogen through somatic hybridization.</title>
        <authorList>
            <person name="Li F."/>
            <person name="Upadhyaya N.M."/>
            <person name="Sperschneider J."/>
            <person name="Matny O."/>
            <person name="Nguyen-Phuc H."/>
            <person name="Mago R."/>
            <person name="Raley C."/>
            <person name="Miller M.E."/>
            <person name="Silverstein K.A.T."/>
            <person name="Henningsen E."/>
            <person name="Hirsch C.D."/>
            <person name="Visser B."/>
            <person name="Pretorius Z.A."/>
            <person name="Steffenson B.J."/>
            <person name="Schwessinger B."/>
            <person name="Dodds P.N."/>
            <person name="Figueroa M."/>
        </authorList>
    </citation>
    <scope>NUCLEOTIDE SEQUENCE [LARGE SCALE GENOMIC DNA]</scope>
    <source>
        <strain evidence="8">21-0</strain>
        <strain evidence="7 10">Ug99</strain>
    </source>
</reference>
<dbReference type="SUPFAM" id="SSF48439">
    <property type="entry name" value="Protein prenylyltransferase"/>
    <property type="match status" value="1"/>
</dbReference>